<feature type="region of interest" description="Disordered" evidence="5">
    <location>
        <begin position="229"/>
        <end position="266"/>
    </location>
</feature>
<accession>A0A7S1VTW5</accession>
<dbReference type="SMART" id="SM00220">
    <property type="entry name" value="S_TKc"/>
    <property type="match status" value="1"/>
</dbReference>
<dbReference type="GO" id="GO:0005829">
    <property type="term" value="C:cytosol"/>
    <property type="evidence" value="ECO:0007669"/>
    <property type="project" value="TreeGrafter"/>
</dbReference>
<dbReference type="EMBL" id="HBGK01049532">
    <property type="protein sequence ID" value="CAD9309423.1"/>
    <property type="molecule type" value="Transcribed_RNA"/>
</dbReference>
<feature type="compositionally biased region" description="Polar residues" evidence="5">
    <location>
        <begin position="314"/>
        <end position="332"/>
    </location>
</feature>
<name>A0A7S1VTW5_9STRA</name>
<dbReference type="GO" id="GO:0005634">
    <property type="term" value="C:nucleus"/>
    <property type="evidence" value="ECO:0007669"/>
    <property type="project" value="TreeGrafter"/>
</dbReference>
<dbReference type="PROSITE" id="PS50011">
    <property type="entry name" value="PROTEIN_KINASE_DOM"/>
    <property type="match status" value="1"/>
</dbReference>
<keyword evidence="4" id="KW-0175">Coiled coil</keyword>
<dbReference type="Gene3D" id="3.80.10.10">
    <property type="entry name" value="Ribonuclease Inhibitor"/>
    <property type="match status" value="3"/>
</dbReference>
<dbReference type="InterPro" id="IPR027038">
    <property type="entry name" value="RanGap"/>
</dbReference>
<dbReference type="InterPro" id="IPR032675">
    <property type="entry name" value="LRR_dom_sf"/>
</dbReference>
<dbReference type="SUPFAM" id="SSF52047">
    <property type="entry name" value="RNI-like"/>
    <property type="match status" value="1"/>
</dbReference>
<dbReference type="SUPFAM" id="SSF56112">
    <property type="entry name" value="Protein kinase-like (PK-like)"/>
    <property type="match status" value="1"/>
</dbReference>
<evidence type="ECO:0000256" key="3">
    <source>
        <dbReference type="ARBA" id="ARBA00022737"/>
    </source>
</evidence>
<evidence type="ECO:0000256" key="2">
    <source>
        <dbReference type="ARBA" id="ARBA00022614"/>
    </source>
</evidence>
<reference evidence="7" key="1">
    <citation type="submission" date="2021-01" db="EMBL/GenBank/DDBJ databases">
        <authorList>
            <person name="Corre E."/>
            <person name="Pelletier E."/>
            <person name="Niang G."/>
            <person name="Scheremetjew M."/>
            <person name="Finn R."/>
            <person name="Kale V."/>
            <person name="Holt S."/>
            <person name="Cochrane G."/>
            <person name="Meng A."/>
            <person name="Brown T."/>
            <person name="Cohen L."/>
        </authorList>
    </citation>
    <scope>NUCLEOTIDE SEQUENCE</scope>
    <source>
        <strain evidence="7">CCMP 410</strain>
    </source>
</reference>
<dbReference type="SMART" id="SM00368">
    <property type="entry name" value="LRR_RI"/>
    <property type="match status" value="8"/>
</dbReference>
<keyword evidence="2" id="KW-0433">Leucine-rich repeat</keyword>
<proteinExistence type="predicted"/>
<feature type="compositionally biased region" description="Low complexity" evidence="5">
    <location>
        <begin position="234"/>
        <end position="248"/>
    </location>
</feature>
<dbReference type="GO" id="GO:0004672">
    <property type="term" value="F:protein kinase activity"/>
    <property type="evidence" value="ECO:0007669"/>
    <property type="project" value="InterPro"/>
</dbReference>
<feature type="compositionally biased region" description="Basic and acidic residues" evidence="5">
    <location>
        <begin position="154"/>
        <end position="172"/>
    </location>
</feature>
<dbReference type="Gene3D" id="1.10.510.10">
    <property type="entry name" value="Transferase(Phosphotransferase) domain 1"/>
    <property type="match status" value="1"/>
</dbReference>
<dbReference type="GO" id="GO:0048471">
    <property type="term" value="C:perinuclear region of cytoplasm"/>
    <property type="evidence" value="ECO:0007669"/>
    <property type="project" value="TreeGrafter"/>
</dbReference>
<keyword evidence="3" id="KW-0677">Repeat</keyword>
<dbReference type="PANTHER" id="PTHR24113">
    <property type="entry name" value="RAN GTPASE-ACTIVATING PROTEIN 1"/>
    <property type="match status" value="1"/>
</dbReference>
<sequence length="1584" mass="176733">MSLSSEGDASSRRGGDGSRGGSASPMPPPPTPPSRAISPGGVVASRPSTNSNSPYRARSPGMPVLNEASSSVNSGMDDRTETPVTSNTGFDREPLVARRPTRKTTNSAASADASSAGSKTAHTEESPPELAIASDEEDPVFEQRPASVGQGKPSAEEEKVEERMLGDIDGSHHRIPSSIEKVDSDDLQQERTYELIAREVHRSELDRFGSGSIDDGDDGIPQVKRTVGNVDLESLSSQSRPSRAPQPSMGDEATYHHIEQTAPVARTSRRLAAGVDENEIDEEVSKVLDTSINDANSGSGSFVSALVEPDDGVSKSSSTPDATATRPMSASQRSRRSDKMDDALLESISNNQDPKLTRIRLSGKKLSDEDARSLAECLQSNTTISSVDLSDNAIGNAGFAAIIEALHASSAITTLDFARNRIDSVECLQSIRIEFNKKLEELDLSENYLGLEAIHQLSEGLQPNSSVTRVDLSNNQVDDEGAESLANLIRFNSTLRELVLKTNIIGPKGAEALASAMRANDTLRLLNLRSNKVGDEGVEGFAKVIEGSERLTDIDFSRNGISSSGAKRIAKALAFTKVLCTLNLGGNRLGNTGSSALARGLKENDSVSFLDLASNDITDAQPLIELVASNSSITTLNLRGNVARVPATLLNRNRALRDLREEYEKRGPCLFVEFDETEPDDGDGAKKFLRWTLDMWGAVKLNNIKTWTLIHRALLACCSGPIVTKDFPMGREEILKACQDRSQMKDLIDNVRFRGGKNLLHCALESQHNPALRLSKLLVNEYDADFDEVLDASGFSAREIGVSNPNPLVQVWSRRVGLFLSRYRIAGGMNSPPVYKSSTLTIFEAEDSTKTSNEENFSVMVAIINGKRNFLRELACRLKVIGGKSGVDLPKDCFRFSSNSVLPMIRHHDEREEDEEGKSSQTRVIILPKYDRTLQQVIRVEYLAGHDVDKIVQITDSLARTIQHIHSKRMVHCNIYPPRIVRHENSIKLVGFELAVGMGRPCVTNRQISAFCAPELARTLFQSGNVEQLRERVNKLRRDQRRAEQLEAHDDERMCSLLLETVQVKKRLDLASMVNREEPPLASAVIDIWSFGVVFYQLLTGESLFPENAEDCMSDMDDQLELATWKGLKQRQLDRVLVNTNAKRKTINRAKKLLLACLEPDPEKRPQSMDEVLSFKFFSPSEPEAPGEKSYRAVAPNMPAHEKITFDIDEAPESLSPQTFIIVPFELERNEDTGKWVPPDGSQPFMDTLIQMQEFNVLQQLLNSKLSDDPDKTRKVLADAKSLPRVEGSEEILRHIGVHPSSFQYFLIRISDLNTFREHPLRFLEHRSGEHFHDWWSYFKESESYFYIVDEYYQNPVIGFQYPIEIPPNAATLRDLIPFLCLNITSVPILTAVSYLSAVSNLSLPSRIKETAMFELDRLNMNSTLNDYQVLRQAFDKLAGDGAPQDSLEDDSEKYTRFDTVQEARAYELEAFYEEYEPERDFAGLVKVTDGDGIVRWTTKEGKEEIDVLKHMSMLTHFGRKRRLEESLREVEKQLKIEELKFLHLTRERDVLKQEKEFLLDNKQKLEDYIAAQRRANEQCCTIS</sequence>
<evidence type="ECO:0000256" key="1">
    <source>
        <dbReference type="ARBA" id="ARBA00022468"/>
    </source>
</evidence>
<dbReference type="GO" id="GO:0006913">
    <property type="term" value="P:nucleocytoplasmic transport"/>
    <property type="evidence" value="ECO:0007669"/>
    <property type="project" value="TreeGrafter"/>
</dbReference>
<dbReference type="GO" id="GO:0005524">
    <property type="term" value="F:ATP binding"/>
    <property type="evidence" value="ECO:0007669"/>
    <property type="project" value="InterPro"/>
</dbReference>
<feature type="region of interest" description="Disordered" evidence="5">
    <location>
        <begin position="291"/>
        <end position="339"/>
    </location>
</feature>
<feature type="domain" description="Protein kinase" evidence="6">
    <location>
        <begin position="820"/>
        <end position="1178"/>
    </location>
</feature>
<evidence type="ECO:0000313" key="7">
    <source>
        <dbReference type="EMBL" id="CAD9309423.1"/>
    </source>
</evidence>
<feature type="coiled-coil region" evidence="4">
    <location>
        <begin position="1521"/>
        <end position="1569"/>
    </location>
</feature>
<dbReference type="PANTHER" id="PTHR24113:SF12">
    <property type="entry name" value="RAN GTPASE-ACTIVATING PROTEIN 1"/>
    <property type="match status" value="1"/>
</dbReference>
<evidence type="ECO:0000256" key="4">
    <source>
        <dbReference type="SAM" id="Coils"/>
    </source>
</evidence>
<feature type="compositionally biased region" description="Low complexity" evidence="5">
    <location>
        <begin position="107"/>
        <end position="118"/>
    </location>
</feature>
<organism evidence="7">
    <name type="scientific">Grammatophora oceanica</name>
    <dbReference type="NCBI Taxonomy" id="210454"/>
    <lineage>
        <taxon>Eukaryota</taxon>
        <taxon>Sar</taxon>
        <taxon>Stramenopiles</taxon>
        <taxon>Ochrophyta</taxon>
        <taxon>Bacillariophyta</taxon>
        <taxon>Fragilariophyceae</taxon>
        <taxon>Fragilariophycidae</taxon>
        <taxon>Rhabdonematales</taxon>
        <taxon>Grammatophoraceae</taxon>
        <taxon>Grammatophora</taxon>
    </lineage>
</organism>
<dbReference type="GO" id="GO:0005096">
    <property type="term" value="F:GTPase activator activity"/>
    <property type="evidence" value="ECO:0007669"/>
    <property type="project" value="UniProtKB-KW"/>
</dbReference>
<dbReference type="Pfam" id="PF13516">
    <property type="entry name" value="LRR_6"/>
    <property type="match status" value="4"/>
</dbReference>
<dbReference type="GO" id="GO:0031267">
    <property type="term" value="F:small GTPase binding"/>
    <property type="evidence" value="ECO:0007669"/>
    <property type="project" value="TreeGrafter"/>
</dbReference>
<dbReference type="InterPro" id="IPR011009">
    <property type="entry name" value="Kinase-like_dom_sf"/>
</dbReference>
<protein>
    <recommendedName>
        <fullName evidence="6">Protein kinase domain-containing protein</fullName>
    </recommendedName>
</protein>
<evidence type="ECO:0000259" key="6">
    <source>
        <dbReference type="PROSITE" id="PS50011"/>
    </source>
</evidence>
<feature type="compositionally biased region" description="Polar residues" evidence="5">
    <location>
        <begin position="291"/>
        <end position="302"/>
    </location>
</feature>
<dbReference type="InterPro" id="IPR000719">
    <property type="entry name" value="Prot_kinase_dom"/>
</dbReference>
<dbReference type="Pfam" id="PF00069">
    <property type="entry name" value="Pkinase"/>
    <property type="match status" value="1"/>
</dbReference>
<keyword evidence="1" id="KW-0343">GTPase activation</keyword>
<feature type="region of interest" description="Disordered" evidence="5">
    <location>
        <begin position="1"/>
        <end position="188"/>
    </location>
</feature>
<evidence type="ECO:0000256" key="5">
    <source>
        <dbReference type="SAM" id="MobiDB-lite"/>
    </source>
</evidence>
<dbReference type="InterPro" id="IPR001611">
    <property type="entry name" value="Leu-rich_rpt"/>
</dbReference>
<gene>
    <name evidence="7" type="ORF">GOCE00092_LOCUS25998</name>
</gene>